<feature type="transmembrane region" description="Helical" evidence="1">
    <location>
        <begin position="12"/>
        <end position="28"/>
    </location>
</feature>
<feature type="transmembrane region" description="Helical" evidence="1">
    <location>
        <begin position="281"/>
        <end position="300"/>
    </location>
</feature>
<name>A0A9X1U406_9FLAO</name>
<proteinExistence type="predicted"/>
<sequence length="419" mass="49199">MNSSGQNRFNLFKLGYIIFPFISFLLTLKHYRSSWFKNALWLFIIFFGFSMSFIETIDAYAYKEKFVNSARVYKEFNSFFDVFNPAVTGKVDFLVIFLNYILRPFTNNYHFLFGVYGVIFGYFYSRNIDFVLKQIRPNFSNKLMGIVLFTACFIGFWNINGFRFWTATHIFAYGLINFIYLNKRKKGITFLILPLAVHFSFVIPLLVFLIYKYIPSYKKLYLILIFLLSLYNPLSNLSIVQANLLKYTFNEQLERKVEVYTSEEILEKSQESSFNTSSLKIGIIFYQRALILILTFLLIIKQNKLSKRENLFLKYGIILSLVGAIISFIPSMQRFLNVGMFLMLVGISISLLNNSSLYYKSRSIISKLGYLATILIIPLYLWIIFTFSFHTLFGNYFTVLIDDSDMLYSIGNLLMKTYK</sequence>
<feature type="transmembrane region" description="Helical" evidence="1">
    <location>
        <begin position="335"/>
        <end position="356"/>
    </location>
</feature>
<keyword evidence="1" id="KW-0812">Transmembrane</keyword>
<feature type="transmembrane region" description="Helical" evidence="1">
    <location>
        <begin position="368"/>
        <end position="389"/>
    </location>
</feature>
<evidence type="ECO:0000313" key="3">
    <source>
        <dbReference type="Proteomes" id="UP001139461"/>
    </source>
</evidence>
<dbReference type="Pfam" id="PF14897">
    <property type="entry name" value="EpsG"/>
    <property type="match status" value="1"/>
</dbReference>
<feature type="transmembrane region" description="Helical" evidence="1">
    <location>
        <begin position="139"/>
        <end position="157"/>
    </location>
</feature>
<protein>
    <submittedName>
        <fullName evidence="2">EpsG family protein</fullName>
    </submittedName>
</protein>
<evidence type="ECO:0000256" key="1">
    <source>
        <dbReference type="SAM" id="Phobius"/>
    </source>
</evidence>
<dbReference type="EMBL" id="JAIRBA010000025">
    <property type="protein sequence ID" value="MCG2419777.1"/>
    <property type="molecule type" value="Genomic_DNA"/>
</dbReference>
<feature type="transmembrane region" description="Helical" evidence="1">
    <location>
        <begin position="109"/>
        <end position="127"/>
    </location>
</feature>
<keyword evidence="1" id="KW-1133">Transmembrane helix</keyword>
<feature type="transmembrane region" description="Helical" evidence="1">
    <location>
        <begin position="187"/>
        <end position="211"/>
    </location>
</feature>
<keyword evidence="3" id="KW-1185">Reference proteome</keyword>
<dbReference type="RefSeq" id="WP_237603562.1">
    <property type="nucleotide sequence ID" value="NZ_JAIRBA010000025.1"/>
</dbReference>
<evidence type="ECO:0000313" key="2">
    <source>
        <dbReference type="EMBL" id="MCG2419777.1"/>
    </source>
</evidence>
<gene>
    <name evidence="2" type="ORF">K8089_12155</name>
</gene>
<feature type="transmembrane region" description="Helical" evidence="1">
    <location>
        <begin position="312"/>
        <end position="329"/>
    </location>
</feature>
<keyword evidence="1" id="KW-0472">Membrane</keyword>
<accession>A0A9X1U406</accession>
<dbReference type="InterPro" id="IPR049458">
    <property type="entry name" value="EpsG-like"/>
</dbReference>
<organism evidence="2 3">
    <name type="scientific">Aequorivita vitellina</name>
    <dbReference type="NCBI Taxonomy" id="2874475"/>
    <lineage>
        <taxon>Bacteria</taxon>
        <taxon>Pseudomonadati</taxon>
        <taxon>Bacteroidota</taxon>
        <taxon>Flavobacteriia</taxon>
        <taxon>Flavobacteriales</taxon>
        <taxon>Flavobacteriaceae</taxon>
        <taxon>Aequorivita</taxon>
    </lineage>
</organism>
<reference evidence="2" key="1">
    <citation type="submission" date="2021-09" db="EMBL/GenBank/DDBJ databases">
        <title>Genome of Aequorivita sp. strain F47161.</title>
        <authorList>
            <person name="Wang Y."/>
        </authorList>
    </citation>
    <scope>NUCLEOTIDE SEQUENCE</scope>
    <source>
        <strain evidence="2">F47161</strain>
    </source>
</reference>
<feature type="transmembrane region" description="Helical" evidence="1">
    <location>
        <begin position="220"/>
        <end position="240"/>
    </location>
</feature>
<feature type="transmembrane region" description="Helical" evidence="1">
    <location>
        <begin position="40"/>
        <end position="62"/>
    </location>
</feature>
<dbReference type="AlphaFoldDB" id="A0A9X1U406"/>
<feature type="transmembrane region" description="Helical" evidence="1">
    <location>
        <begin position="82"/>
        <end position="102"/>
    </location>
</feature>
<dbReference type="Proteomes" id="UP001139461">
    <property type="component" value="Unassembled WGS sequence"/>
</dbReference>
<comment type="caution">
    <text evidence="2">The sequence shown here is derived from an EMBL/GenBank/DDBJ whole genome shotgun (WGS) entry which is preliminary data.</text>
</comment>